<dbReference type="Gene3D" id="1.10.10.60">
    <property type="entry name" value="Homeodomain-like"/>
    <property type="match status" value="1"/>
</dbReference>
<evidence type="ECO:0000256" key="2">
    <source>
        <dbReference type="ARBA" id="ARBA00023125"/>
    </source>
</evidence>
<sequence>MSAKLPLLNERIYAPYKIEMLVETLDEQGISPAESLQGSGLEVGEIHNPDRLTSVRQYLSVCRNAVQLSKDPGTPFKVGLKMHLSAYGMYGYALMCSDTLRDFFNLGVKYHKLATPTLTIRWREDAESAIWVFPDAFITGPSRELKEFLIEQQFAQHVTHLKDVAGRETAATKACFAYPAPPHASIYEQYLGCPCYFDQPECELYYPAVILDQRPQLAHRLTSTLLQETCDRLIGETKISSGTAGEVYQLLMRTPGVFPTMEEAAKILSMTPRTLRRHLESEGTTFAQISDDVRCSLATEYLRTTKLSTDDIADLVGFSETSNFRRAFKRWTGKAPSDFR</sequence>
<dbReference type="Proteomes" id="UP001055111">
    <property type="component" value="Unassembled WGS sequence"/>
</dbReference>
<dbReference type="AlphaFoldDB" id="A0AA37MQV1"/>
<dbReference type="InterPro" id="IPR009057">
    <property type="entry name" value="Homeodomain-like_sf"/>
</dbReference>
<dbReference type="PROSITE" id="PS01124">
    <property type="entry name" value="HTH_ARAC_FAMILY_2"/>
    <property type="match status" value="1"/>
</dbReference>
<accession>A0AA37MQV1</accession>
<dbReference type="PANTHER" id="PTHR47894">
    <property type="entry name" value="HTH-TYPE TRANSCRIPTIONAL REGULATOR GADX"/>
    <property type="match status" value="1"/>
</dbReference>
<dbReference type="PANTHER" id="PTHR47894:SF1">
    <property type="entry name" value="HTH-TYPE TRANSCRIPTIONAL REGULATOR VQSM"/>
    <property type="match status" value="1"/>
</dbReference>
<dbReference type="GO" id="GO:0003700">
    <property type="term" value="F:DNA-binding transcription factor activity"/>
    <property type="evidence" value="ECO:0007669"/>
    <property type="project" value="InterPro"/>
</dbReference>
<dbReference type="RefSeq" id="WP_238213649.1">
    <property type="nucleotide sequence ID" value="NZ_BPUS01000008.1"/>
</dbReference>
<organism evidence="5 6">
    <name type="scientific">Caballeronia novacaledonica</name>
    <dbReference type="NCBI Taxonomy" id="1544861"/>
    <lineage>
        <taxon>Bacteria</taxon>
        <taxon>Pseudomonadati</taxon>
        <taxon>Pseudomonadota</taxon>
        <taxon>Betaproteobacteria</taxon>
        <taxon>Burkholderiales</taxon>
        <taxon>Burkholderiaceae</taxon>
        <taxon>Caballeronia</taxon>
    </lineage>
</organism>
<keyword evidence="1" id="KW-0805">Transcription regulation</keyword>
<comment type="caution">
    <text evidence="5">The sequence shown here is derived from an EMBL/GenBank/DDBJ whole genome shotgun (WGS) entry which is preliminary data.</text>
</comment>
<dbReference type="InterPro" id="IPR032687">
    <property type="entry name" value="AraC-type_N"/>
</dbReference>
<dbReference type="GO" id="GO:0005829">
    <property type="term" value="C:cytosol"/>
    <property type="evidence" value="ECO:0007669"/>
    <property type="project" value="TreeGrafter"/>
</dbReference>
<dbReference type="SUPFAM" id="SSF46689">
    <property type="entry name" value="Homeodomain-like"/>
    <property type="match status" value="1"/>
</dbReference>
<dbReference type="EMBL" id="BPUS01000008">
    <property type="protein sequence ID" value="GJH27001.1"/>
    <property type="molecule type" value="Genomic_DNA"/>
</dbReference>
<protein>
    <submittedName>
        <fullName evidence="5">AraC family transcriptional regulator</fullName>
    </submittedName>
</protein>
<dbReference type="SMART" id="SM00342">
    <property type="entry name" value="HTH_ARAC"/>
    <property type="match status" value="1"/>
</dbReference>
<evidence type="ECO:0000256" key="1">
    <source>
        <dbReference type="ARBA" id="ARBA00023015"/>
    </source>
</evidence>
<dbReference type="Pfam" id="PF12625">
    <property type="entry name" value="Arabinose_bd"/>
    <property type="match status" value="1"/>
</dbReference>
<reference evidence="5" key="1">
    <citation type="submission" date="2022-09" db="EMBL/GenBank/DDBJ databases">
        <title>Isolation and characterization of 3-chlorobenzoate degrading bacteria from soils in Shizuoka.</title>
        <authorList>
            <person name="Ifat A."/>
            <person name="Ogawa N."/>
            <person name="Kimbara K."/>
            <person name="Moriuchi R."/>
            <person name="Dohra H."/>
            <person name="Shintani M."/>
        </authorList>
    </citation>
    <scope>NUCLEOTIDE SEQUENCE</scope>
    <source>
        <strain evidence="5">19CS4-2</strain>
    </source>
</reference>
<keyword evidence="2" id="KW-0238">DNA-binding</keyword>
<name>A0AA37MQV1_9BURK</name>
<evidence type="ECO:0000313" key="5">
    <source>
        <dbReference type="EMBL" id="GJH27001.1"/>
    </source>
</evidence>
<dbReference type="GO" id="GO:0000976">
    <property type="term" value="F:transcription cis-regulatory region binding"/>
    <property type="evidence" value="ECO:0007669"/>
    <property type="project" value="TreeGrafter"/>
</dbReference>
<feature type="domain" description="HTH araC/xylS-type" evidence="4">
    <location>
        <begin position="245"/>
        <end position="340"/>
    </location>
</feature>
<dbReference type="Pfam" id="PF12833">
    <property type="entry name" value="HTH_18"/>
    <property type="match status" value="1"/>
</dbReference>
<gene>
    <name evidence="5" type="ORF">CBA19CS42_20815</name>
</gene>
<keyword evidence="3" id="KW-0804">Transcription</keyword>
<evidence type="ECO:0000259" key="4">
    <source>
        <dbReference type="PROSITE" id="PS01124"/>
    </source>
</evidence>
<dbReference type="InterPro" id="IPR018060">
    <property type="entry name" value="HTH_AraC"/>
</dbReference>
<evidence type="ECO:0000256" key="3">
    <source>
        <dbReference type="ARBA" id="ARBA00023163"/>
    </source>
</evidence>
<evidence type="ECO:0000313" key="6">
    <source>
        <dbReference type="Proteomes" id="UP001055111"/>
    </source>
</evidence>
<proteinExistence type="predicted"/>